<keyword evidence="1" id="KW-0813">Transport</keyword>
<evidence type="ECO:0000313" key="5">
    <source>
        <dbReference type="EMBL" id="VAW06136.1"/>
    </source>
</evidence>
<evidence type="ECO:0000256" key="1">
    <source>
        <dbReference type="ARBA" id="ARBA00022448"/>
    </source>
</evidence>
<evidence type="ECO:0000259" key="4">
    <source>
        <dbReference type="PROSITE" id="PS50893"/>
    </source>
</evidence>
<name>A0A3B0TGI7_9ZZZZ</name>
<dbReference type="GO" id="GO:0005524">
    <property type="term" value="F:ATP binding"/>
    <property type="evidence" value="ECO:0007669"/>
    <property type="project" value="UniProtKB-KW"/>
</dbReference>
<evidence type="ECO:0000256" key="3">
    <source>
        <dbReference type="ARBA" id="ARBA00022840"/>
    </source>
</evidence>
<dbReference type="InterPro" id="IPR027417">
    <property type="entry name" value="P-loop_NTPase"/>
</dbReference>
<keyword evidence="3 5" id="KW-0067">ATP-binding</keyword>
<dbReference type="InterPro" id="IPR003593">
    <property type="entry name" value="AAA+_ATPase"/>
</dbReference>
<dbReference type="Gene3D" id="3.40.50.300">
    <property type="entry name" value="P-loop containing nucleotide triphosphate hydrolases"/>
    <property type="match status" value="1"/>
</dbReference>
<dbReference type="Pfam" id="PF12399">
    <property type="entry name" value="BCA_ABC_TP_C"/>
    <property type="match status" value="1"/>
</dbReference>
<feature type="domain" description="ABC transporter" evidence="4">
    <location>
        <begin position="4"/>
        <end position="255"/>
    </location>
</feature>
<protein>
    <submittedName>
        <fullName evidence="5">Branched-chain amino acid transport ATP-binding protein LivG (TC 3.A.1.4.1)</fullName>
    </submittedName>
</protein>
<dbReference type="FunFam" id="3.40.50.300:FF:000421">
    <property type="entry name" value="Branched-chain amino acid ABC transporter ATP-binding protein"/>
    <property type="match status" value="1"/>
</dbReference>
<gene>
    <name evidence="5" type="ORF">MNBD_ACTINO01-848</name>
</gene>
<sequence length="262" mass="29473">MPVLEIKNLRKGFGGVQALDGVNFSIDEGEIVSVIGPNGAGKTSFFNTITGYFAPDEGQILFNGVDISGHQPHEITELGIARTFQNVRLFPNMTVLENVMVAQHARTNTGIFRSLLNTSSFRKEEQEIEERAKEILSFFGQRLKGYRWDQPAFVLSYANRRRLEIARAMGTLPELILLDEPTAGMNPRETAELTALIRRMRDERGYTIVVIEHEMRVVRDVSDRVVVLDHGVKIAEGDYETVSHDPDVIEAYLGRPVEAKNE</sequence>
<organism evidence="5">
    <name type="scientific">hydrothermal vent metagenome</name>
    <dbReference type="NCBI Taxonomy" id="652676"/>
    <lineage>
        <taxon>unclassified sequences</taxon>
        <taxon>metagenomes</taxon>
        <taxon>ecological metagenomes</taxon>
    </lineage>
</organism>
<dbReference type="PROSITE" id="PS50893">
    <property type="entry name" value="ABC_TRANSPORTER_2"/>
    <property type="match status" value="1"/>
</dbReference>
<dbReference type="AlphaFoldDB" id="A0A3B0TGI7"/>
<dbReference type="InterPro" id="IPR051120">
    <property type="entry name" value="ABC_AA/LPS_Transport"/>
</dbReference>
<keyword evidence="2" id="KW-0547">Nucleotide-binding</keyword>
<dbReference type="GO" id="GO:0005886">
    <property type="term" value="C:plasma membrane"/>
    <property type="evidence" value="ECO:0007669"/>
    <property type="project" value="TreeGrafter"/>
</dbReference>
<evidence type="ECO:0000256" key="2">
    <source>
        <dbReference type="ARBA" id="ARBA00022741"/>
    </source>
</evidence>
<dbReference type="GO" id="GO:0016887">
    <property type="term" value="F:ATP hydrolysis activity"/>
    <property type="evidence" value="ECO:0007669"/>
    <property type="project" value="InterPro"/>
</dbReference>
<dbReference type="Pfam" id="PF00005">
    <property type="entry name" value="ABC_tran"/>
    <property type="match status" value="1"/>
</dbReference>
<dbReference type="SMART" id="SM00382">
    <property type="entry name" value="AAA"/>
    <property type="match status" value="1"/>
</dbReference>
<dbReference type="CDD" id="cd03219">
    <property type="entry name" value="ABC_Mj1267_LivG_branched"/>
    <property type="match status" value="1"/>
</dbReference>
<dbReference type="InterPro" id="IPR003439">
    <property type="entry name" value="ABC_transporter-like_ATP-bd"/>
</dbReference>
<dbReference type="InterPro" id="IPR032823">
    <property type="entry name" value="BCA_ABC_TP_C"/>
</dbReference>
<dbReference type="PANTHER" id="PTHR45772">
    <property type="entry name" value="CONSERVED COMPONENT OF ABC TRANSPORTER FOR NATURAL AMINO ACIDS-RELATED"/>
    <property type="match status" value="1"/>
</dbReference>
<proteinExistence type="predicted"/>
<dbReference type="SUPFAM" id="SSF52540">
    <property type="entry name" value="P-loop containing nucleoside triphosphate hydrolases"/>
    <property type="match status" value="1"/>
</dbReference>
<accession>A0A3B0TGI7</accession>
<dbReference type="EMBL" id="UOEI01000454">
    <property type="protein sequence ID" value="VAW06136.1"/>
    <property type="molecule type" value="Genomic_DNA"/>
</dbReference>
<reference evidence="5" key="1">
    <citation type="submission" date="2018-06" db="EMBL/GenBank/DDBJ databases">
        <authorList>
            <person name="Zhirakovskaya E."/>
        </authorList>
    </citation>
    <scope>NUCLEOTIDE SEQUENCE</scope>
</reference>